<dbReference type="PROSITE" id="PS00729">
    <property type="entry name" value="AP_NUCLEASE_F2_1"/>
    <property type="match status" value="1"/>
</dbReference>
<dbReference type="GO" id="GO:0003906">
    <property type="term" value="F:DNA-(apurinic or apyrimidinic site) endonuclease activity"/>
    <property type="evidence" value="ECO:0007669"/>
    <property type="project" value="TreeGrafter"/>
</dbReference>
<evidence type="ECO:0000256" key="3">
    <source>
        <dbReference type="ARBA" id="ARBA00022723"/>
    </source>
</evidence>
<name>A0A3B0T7M7_9ZZZZ</name>
<dbReference type="AlphaFoldDB" id="A0A3B0T7M7"/>
<comment type="cofactor">
    <cofactor evidence="1">
        <name>Zn(2+)</name>
        <dbReference type="ChEBI" id="CHEBI:29105"/>
    </cofactor>
</comment>
<dbReference type="Pfam" id="PF01261">
    <property type="entry name" value="AP_endonuc_2"/>
    <property type="match status" value="1"/>
</dbReference>
<dbReference type="GO" id="GO:0008270">
    <property type="term" value="F:zinc ion binding"/>
    <property type="evidence" value="ECO:0007669"/>
    <property type="project" value="InterPro"/>
</dbReference>
<dbReference type="SMART" id="SM00518">
    <property type="entry name" value="AP2Ec"/>
    <property type="match status" value="1"/>
</dbReference>
<sequence length="209" mass="22650">MLLGAHTPAKNPLSEAAARGAELVQIFLSAPRSYKKPLVRMDTEELRAAALPIYVHAPYIINVASPNSRIRIPARKTLAQACEAAERIDAHGVIVHGGHVGDDEETAVGFERWRKAIDSFDTSVPILIENTAGGGNAVLRSTANYGPLFEVLGDRNVGICLDTCHAWAAGEDLDVSVRSILASVGRIDLLHCNDSKDPQDSRRDRHENL</sequence>
<keyword evidence="7" id="KW-0234">DNA repair</keyword>
<keyword evidence="9" id="KW-0255">Endonuclease</keyword>
<dbReference type="PANTHER" id="PTHR21445:SF0">
    <property type="entry name" value="APURINIC-APYRIMIDINIC ENDONUCLEASE"/>
    <property type="match status" value="1"/>
</dbReference>
<feature type="domain" description="Xylose isomerase-like TIM barrel" evidence="8">
    <location>
        <begin position="14"/>
        <end position="209"/>
    </location>
</feature>
<reference evidence="9" key="1">
    <citation type="submission" date="2018-06" db="EMBL/GenBank/DDBJ databases">
        <authorList>
            <person name="Zhirakovskaya E."/>
        </authorList>
    </citation>
    <scope>NUCLEOTIDE SEQUENCE</scope>
</reference>
<dbReference type="EC" id="3.1.21.2" evidence="9"/>
<dbReference type="PROSITE" id="PS51432">
    <property type="entry name" value="AP_NUCLEASE_F2_4"/>
    <property type="match status" value="1"/>
</dbReference>
<dbReference type="GO" id="GO:0006284">
    <property type="term" value="P:base-excision repair"/>
    <property type="evidence" value="ECO:0007669"/>
    <property type="project" value="TreeGrafter"/>
</dbReference>
<evidence type="ECO:0000256" key="4">
    <source>
        <dbReference type="ARBA" id="ARBA00022763"/>
    </source>
</evidence>
<dbReference type="SUPFAM" id="SSF51658">
    <property type="entry name" value="Xylose isomerase-like"/>
    <property type="match status" value="1"/>
</dbReference>
<comment type="similarity">
    <text evidence="2">Belongs to the AP endonuclease 2 family.</text>
</comment>
<dbReference type="EMBL" id="UOEK01000454">
    <property type="protein sequence ID" value="VAW08269.1"/>
    <property type="molecule type" value="Genomic_DNA"/>
</dbReference>
<dbReference type="GO" id="GO:0008833">
    <property type="term" value="F:deoxyribonuclease IV (phage-T4-induced) activity"/>
    <property type="evidence" value="ECO:0007669"/>
    <property type="project" value="UniProtKB-EC"/>
</dbReference>
<keyword evidence="5 9" id="KW-0378">Hydrolase</keyword>
<dbReference type="InterPro" id="IPR036237">
    <property type="entry name" value="Xyl_isomerase-like_sf"/>
</dbReference>
<keyword evidence="9" id="KW-0540">Nuclease</keyword>
<dbReference type="InterPro" id="IPR013022">
    <property type="entry name" value="Xyl_isomerase-like_TIM-brl"/>
</dbReference>
<gene>
    <name evidence="9" type="ORF">MNBD_ACTINO02-1254</name>
</gene>
<evidence type="ECO:0000313" key="9">
    <source>
        <dbReference type="EMBL" id="VAW08269.1"/>
    </source>
</evidence>
<dbReference type="PANTHER" id="PTHR21445">
    <property type="entry name" value="ENDONUCLEASE IV ENDODEOXYRIBONUCLEASE IV"/>
    <property type="match status" value="1"/>
</dbReference>
<protein>
    <submittedName>
        <fullName evidence="9">Endonuclease IV</fullName>
        <ecNumber evidence="9">3.1.21.2</ecNumber>
    </submittedName>
</protein>
<evidence type="ECO:0000256" key="7">
    <source>
        <dbReference type="ARBA" id="ARBA00023204"/>
    </source>
</evidence>
<keyword evidence="3" id="KW-0479">Metal-binding</keyword>
<feature type="non-terminal residue" evidence="9">
    <location>
        <position position="209"/>
    </location>
</feature>
<keyword evidence="4" id="KW-0227">DNA damage</keyword>
<evidence type="ECO:0000256" key="1">
    <source>
        <dbReference type="ARBA" id="ARBA00001947"/>
    </source>
</evidence>
<dbReference type="NCBIfam" id="NF002198">
    <property type="entry name" value="PRK01060.1-3"/>
    <property type="match status" value="1"/>
</dbReference>
<evidence type="ECO:0000256" key="5">
    <source>
        <dbReference type="ARBA" id="ARBA00022801"/>
    </source>
</evidence>
<evidence type="ECO:0000256" key="2">
    <source>
        <dbReference type="ARBA" id="ARBA00005340"/>
    </source>
</evidence>
<accession>A0A3B0T7M7</accession>
<evidence type="ECO:0000259" key="8">
    <source>
        <dbReference type="Pfam" id="PF01261"/>
    </source>
</evidence>
<evidence type="ECO:0000256" key="6">
    <source>
        <dbReference type="ARBA" id="ARBA00022833"/>
    </source>
</evidence>
<dbReference type="GO" id="GO:0008081">
    <property type="term" value="F:phosphoric diester hydrolase activity"/>
    <property type="evidence" value="ECO:0007669"/>
    <property type="project" value="TreeGrafter"/>
</dbReference>
<dbReference type="PROSITE" id="PS00730">
    <property type="entry name" value="AP_NUCLEASE_F2_2"/>
    <property type="match status" value="1"/>
</dbReference>
<proteinExistence type="inferred from homology"/>
<dbReference type="InterPro" id="IPR018246">
    <property type="entry name" value="AP_endonuc_F2_Zn_BS"/>
</dbReference>
<organism evidence="9">
    <name type="scientific">hydrothermal vent metagenome</name>
    <dbReference type="NCBI Taxonomy" id="652676"/>
    <lineage>
        <taxon>unclassified sequences</taxon>
        <taxon>metagenomes</taxon>
        <taxon>ecological metagenomes</taxon>
    </lineage>
</organism>
<dbReference type="InterPro" id="IPR001719">
    <property type="entry name" value="AP_endonuc_2"/>
</dbReference>
<keyword evidence="6" id="KW-0862">Zinc</keyword>
<dbReference type="GO" id="GO:0003677">
    <property type="term" value="F:DNA binding"/>
    <property type="evidence" value="ECO:0007669"/>
    <property type="project" value="InterPro"/>
</dbReference>
<dbReference type="Gene3D" id="3.20.20.150">
    <property type="entry name" value="Divalent-metal-dependent TIM barrel enzymes"/>
    <property type="match status" value="1"/>
</dbReference>